<keyword evidence="2" id="KW-1185">Reference proteome</keyword>
<reference evidence="1 2" key="1">
    <citation type="journal article" date="2021" name="Appl. Environ. Microbiol.">
        <title>Genetic linkage and physical mapping for an oyster mushroom Pleurotus cornucopiae and QTL analysis for the trait cap color.</title>
        <authorList>
            <person name="Zhang Y."/>
            <person name="Gao W."/>
            <person name="Sonnenberg A."/>
            <person name="Chen Q."/>
            <person name="Zhang J."/>
            <person name="Huang C."/>
        </authorList>
    </citation>
    <scope>NUCLEOTIDE SEQUENCE [LARGE SCALE GENOMIC DNA]</scope>
    <source>
        <strain evidence="1">CCMSSC00406</strain>
    </source>
</reference>
<name>A0ACB7J2T0_PLECO</name>
<comment type="caution">
    <text evidence="1">The sequence shown here is derived from an EMBL/GenBank/DDBJ whole genome shotgun (WGS) entry which is preliminary data.</text>
</comment>
<dbReference type="Proteomes" id="UP000824881">
    <property type="component" value="Unassembled WGS sequence"/>
</dbReference>
<sequence length="218" mass="24074">MRYLKYYNQRFMSLQSYVFGSLVGSSCVFFLIELYTTTVFVYVGAGPMIPTVGLLTALFTVVSVQAMQYSLPDSFMKTVLFQTVWPSFLLVLWLVTAALQHSLWMTLAPGGCDNLPDGLTGTYYGLRVGFEIACERIGSLQLVAYSSSIALMVYIITLSMLTVKTLDARHPSVWMASTWELPHPEDLHADKSDFNGPHGVHTAPTAPIPPPTSDSTPM</sequence>
<accession>A0ACB7J2T0</accession>
<organism evidence="1 2">
    <name type="scientific">Pleurotus cornucopiae</name>
    <name type="common">Cornucopia mushroom</name>
    <dbReference type="NCBI Taxonomy" id="5321"/>
    <lineage>
        <taxon>Eukaryota</taxon>
        <taxon>Fungi</taxon>
        <taxon>Dikarya</taxon>
        <taxon>Basidiomycota</taxon>
        <taxon>Agaricomycotina</taxon>
        <taxon>Agaricomycetes</taxon>
        <taxon>Agaricomycetidae</taxon>
        <taxon>Agaricales</taxon>
        <taxon>Pleurotineae</taxon>
        <taxon>Pleurotaceae</taxon>
        <taxon>Pleurotus</taxon>
    </lineage>
</organism>
<evidence type="ECO:0000313" key="1">
    <source>
        <dbReference type="EMBL" id="KAG9224411.1"/>
    </source>
</evidence>
<evidence type="ECO:0000313" key="2">
    <source>
        <dbReference type="Proteomes" id="UP000824881"/>
    </source>
</evidence>
<proteinExistence type="predicted"/>
<protein>
    <submittedName>
        <fullName evidence="1">Uncharacterized protein</fullName>
    </submittedName>
</protein>
<dbReference type="EMBL" id="WQMT02000003">
    <property type="protein sequence ID" value="KAG9224411.1"/>
    <property type="molecule type" value="Genomic_DNA"/>
</dbReference>
<gene>
    <name evidence="1" type="ORF">CCMSSC00406_0009453</name>
</gene>